<dbReference type="InterPro" id="IPR004358">
    <property type="entry name" value="Sig_transdc_His_kin-like_C"/>
</dbReference>
<dbReference type="PANTHER" id="PTHR43547">
    <property type="entry name" value="TWO-COMPONENT HISTIDINE KINASE"/>
    <property type="match status" value="1"/>
</dbReference>
<dbReference type="InterPro" id="IPR003594">
    <property type="entry name" value="HATPase_dom"/>
</dbReference>
<proteinExistence type="predicted"/>
<dbReference type="PROSITE" id="PS50109">
    <property type="entry name" value="HIS_KIN"/>
    <property type="match status" value="1"/>
</dbReference>
<comment type="caution">
    <text evidence="6">The sequence shown here is derived from an EMBL/GenBank/DDBJ whole genome shotgun (WGS) entry which is preliminary data.</text>
</comment>
<evidence type="ECO:0000256" key="3">
    <source>
        <dbReference type="ARBA" id="ARBA00022553"/>
    </source>
</evidence>
<evidence type="ECO:0000256" key="2">
    <source>
        <dbReference type="ARBA" id="ARBA00012438"/>
    </source>
</evidence>
<evidence type="ECO:0000256" key="1">
    <source>
        <dbReference type="ARBA" id="ARBA00000085"/>
    </source>
</evidence>
<name>Q08S60_STIAD</name>
<keyword evidence="3" id="KW-0597">Phosphoprotein</keyword>
<feature type="region of interest" description="Disordered" evidence="4">
    <location>
        <begin position="64"/>
        <end position="89"/>
    </location>
</feature>
<evidence type="ECO:0000256" key="4">
    <source>
        <dbReference type="SAM" id="MobiDB-lite"/>
    </source>
</evidence>
<accession>Q08S60</accession>
<feature type="domain" description="Histidine kinase" evidence="5">
    <location>
        <begin position="1"/>
        <end position="82"/>
    </location>
</feature>
<dbReference type="OrthoDB" id="149796at2"/>
<reference evidence="6 7" key="1">
    <citation type="submission" date="2006-04" db="EMBL/GenBank/DDBJ databases">
        <authorList>
            <person name="Nierman W.C."/>
        </authorList>
    </citation>
    <scope>NUCLEOTIDE SEQUENCE [LARGE SCALE GENOMIC DNA]</scope>
    <source>
        <strain evidence="6 7">DW4/3-1</strain>
    </source>
</reference>
<dbReference type="EC" id="2.7.13.3" evidence="2"/>
<dbReference type="RefSeq" id="WP_002617883.1">
    <property type="nucleotide sequence ID" value="NC_014623.1"/>
</dbReference>
<dbReference type="Gene3D" id="3.30.565.10">
    <property type="entry name" value="Histidine kinase-like ATPase, C-terminal domain"/>
    <property type="match status" value="1"/>
</dbReference>
<dbReference type="InterPro" id="IPR005467">
    <property type="entry name" value="His_kinase_dom"/>
</dbReference>
<dbReference type="InterPro" id="IPR036890">
    <property type="entry name" value="HATPase_C_sf"/>
</dbReference>
<dbReference type="GO" id="GO:0000155">
    <property type="term" value="F:phosphorelay sensor kinase activity"/>
    <property type="evidence" value="ECO:0007669"/>
    <property type="project" value="TreeGrafter"/>
</dbReference>
<organism evidence="6 7">
    <name type="scientific">Stigmatella aurantiaca (strain DW4/3-1)</name>
    <dbReference type="NCBI Taxonomy" id="378806"/>
    <lineage>
        <taxon>Bacteria</taxon>
        <taxon>Pseudomonadati</taxon>
        <taxon>Myxococcota</taxon>
        <taxon>Myxococcia</taxon>
        <taxon>Myxococcales</taxon>
        <taxon>Cystobacterineae</taxon>
        <taxon>Archangiaceae</taxon>
        <taxon>Stigmatella</taxon>
    </lineage>
</organism>
<gene>
    <name evidence="6" type="ORF">STIAU_8218</name>
</gene>
<dbReference type="EMBL" id="AAMD01000170">
    <property type="protein sequence ID" value="EAU63318.1"/>
    <property type="molecule type" value="Genomic_DNA"/>
</dbReference>
<dbReference type="PRINTS" id="PR00344">
    <property type="entry name" value="BCTRLSENSOR"/>
</dbReference>
<protein>
    <recommendedName>
        <fullName evidence="2">histidine kinase</fullName>
        <ecNumber evidence="2">2.7.13.3</ecNumber>
    </recommendedName>
</protein>
<dbReference type="Pfam" id="PF02518">
    <property type="entry name" value="HATPase_c"/>
    <property type="match status" value="1"/>
</dbReference>
<dbReference type="PANTHER" id="PTHR43547:SF10">
    <property type="entry name" value="SENSOR HISTIDINE KINASE DCUS"/>
    <property type="match status" value="1"/>
</dbReference>
<sequence length="89" mass="9018">MHVRLTAEGNTARIQVVDNGAGIAPENKDQLFSQGFTTREGGQGLGLHSSALEAKMLGGRLSLESEGEGKGATATLELPIQGGASPASA</sequence>
<dbReference type="SUPFAM" id="SSF55874">
    <property type="entry name" value="ATPase domain of HSP90 chaperone/DNA topoisomerase II/histidine kinase"/>
    <property type="match status" value="1"/>
</dbReference>
<evidence type="ECO:0000313" key="7">
    <source>
        <dbReference type="Proteomes" id="UP000032702"/>
    </source>
</evidence>
<evidence type="ECO:0000313" key="6">
    <source>
        <dbReference type="EMBL" id="EAU63318.1"/>
    </source>
</evidence>
<dbReference type="Proteomes" id="UP000032702">
    <property type="component" value="Unassembled WGS sequence"/>
</dbReference>
<dbReference type="SMART" id="SM00387">
    <property type="entry name" value="HATPase_c"/>
    <property type="match status" value="1"/>
</dbReference>
<keyword evidence="6" id="KW-0808">Transferase</keyword>
<dbReference type="AlphaFoldDB" id="Q08S60"/>
<comment type="catalytic activity">
    <reaction evidence="1">
        <text>ATP + protein L-histidine = ADP + protein N-phospho-L-histidine.</text>
        <dbReference type="EC" id="2.7.13.3"/>
    </reaction>
</comment>
<evidence type="ECO:0000259" key="5">
    <source>
        <dbReference type="PROSITE" id="PS50109"/>
    </source>
</evidence>